<evidence type="ECO:0000256" key="1">
    <source>
        <dbReference type="ARBA" id="ARBA00006484"/>
    </source>
</evidence>
<organism evidence="3 4">
    <name type="scientific">Postia placenta MAD-698-R-SB12</name>
    <dbReference type="NCBI Taxonomy" id="670580"/>
    <lineage>
        <taxon>Eukaryota</taxon>
        <taxon>Fungi</taxon>
        <taxon>Dikarya</taxon>
        <taxon>Basidiomycota</taxon>
        <taxon>Agaricomycotina</taxon>
        <taxon>Agaricomycetes</taxon>
        <taxon>Polyporales</taxon>
        <taxon>Adustoporiaceae</taxon>
        <taxon>Rhodonia</taxon>
    </lineage>
</organism>
<dbReference type="GO" id="GO:0005737">
    <property type="term" value="C:cytoplasm"/>
    <property type="evidence" value="ECO:0007669"/>
    <property type="project" value="TreeGrafter"/>
</dbReference>
<dbReference type="Gene3D" id="3.40.50.720">
    <property type="entry name" value="NAD(P)-binding Rossmann-like Domain"/>
    <property type="match status" value="1"/>
</dbReference>
<dbReference type="GeneID" id="36332120"/>
<dbReference type="EMBL" id="KZ110609">
    <property type="protein sequence ID" value="OSX57089.1"/>
    <property type="molecule type" value="Genomic_DNA"/>
</dbReference>
<dbReference type="PANTHER" id="PTHR43544:SF36">
    <property type="entry name" value="CHAIN OXIDOREDUCTASE (CSGA), PUTATIVE (AFU_ORTHOLOGUE AFUA_4G00910)-RELATED"/>
    <property type="match status" value="1"/>
</dbReference>
<sequence length="656" mass="70593">MSVPIVTRGGKNGGGGWGGGGGGGWGGGGGGGWGGGGGGGWGGKNGGFKFLVSPLRTDLQLALTDSLLSGAFIDVKLYACSRRLPSGRVDRPGVLYANSRVLKAASPYFQGLLAGGFAESLGALDGEIHETNLSAYDYESDSDLEDDGGEDEGEASDTQAQPGPKKIVESTGSTTGATTTPTIQAVGTAGGDIRTVMIKDSAYTTWQTLLFYLYTGQVHYAPLKSQGVEFRQSETRKYRATHPRRPPPCSPKSMYRLADILGLDELKRSAAYAIKEKLSAKNILDELCSTFSSRYSDIKDEQVKYFESHCRNTEMVPQLRSKLELLSSGNIDHSVPALVDLFCLCLIEVKAPSSPTPPSFAEHATSAKRTGFRRPWWNIVRDYDTAICLSYSFPVGRVIFSVNSFPDMPSYLITGASRGIGLAFVAELLQNASNIVVATARNPDASPGLRQLQEQYPKDRLAIVPMDVADTSSVLQAAETAAALLPNGLDWLISNAGVALQPGVTYEDCNLDALEQELQVNTIGPIKVVRAFLPLIRQGDLKKIALISSGLASLEMAPAYCEISNTYALTKAALNMLGRRWGTMLQSEGITMILIDPGWVATDMGHTIDDWMRQKAPDIPSYTPRQSAARCLRIISDSKLENAVEFYSVEGVKDPW</sequence>
<evidence type="ECO:0000256" key="2">
    <source>
        <dbReference type="SAM" id="MobiDB-lite"/>
    </source>
</evidence>
<dbReference type="RefSeq" id="XP_024333883.1">
    <property type="nucleotide sequence ID" value="XM_024487171.1"/>
</dbReference>
<proteinExistence type="inferred from homology"/>
<accession>A0A1X6MLE7</accession>
<dbReference type="PANTHER" id="PTHR43544">
    <property type="entry name" value="SHORT-CHAIN DEHYDROGENASE/REDUCTASE"/>
    <property type="match status" value="1"/>
</dbReference>
<evidence type="ECO:0000313" key="4">
    <source>
        <dbReference type="Proteomes" id="UP000194127"/>
    </source>
</evidence>
<dbReference type="AlphaFoldDB" id="A0A1X6MLE7"/>
<dbReference type="InterPro" id="IPR051468">
    <property type="entry name" value="Fungal_SecMetab_SDRs"/>
</dbReference>
<feature type="compositionally biased region" description="Gly residues" evidence="2">
    <location>
        <begin position="10"/>
        <end position="21"/>
    </location>
</feature>
<dbReference type="InterPro" id="IPR002347">
    <property type="entry name" value="SDR_fam"/>
</dbReference>
<dbReference type="PRINTS" id="PR00081">
    <property type="entry name" value="GDHRDH"/>
</dbReference>
<reference evidence="3 4" key="1">
    <citation type="submission" date="2017-04" db="EMBL/GenBank/DDBJ databases">
        <title>Genome Sequence of the Model Brown-Rot Fungus Postia placenta SB12.</title>
        <authorList>
            <consortium name="DOE Joint Genome Institute"/>
            <person name="Gaskell J."/>
            <person name="Kersten P."/>
            <person name="Larrondo L.F."/>
            <person name="Canessa P."/>
            <person name="Martinez D."/>
            <person name="Hibbett D."/>
            <person name="Schmoll M."/>
            <person name="Kubicek C.P."/>
            <person name="Martinez A.T."/>
            <person name="Yadav J."/>
            <person name="Master E."/>
            <person name="Magnuson J.K."/>
            <person name="James T."/>
            <person name="Yaver D."/>
            <person name="Berka R."/>
            <person name="Labutti K."/>
            <person name="Lipzen A."/>
            <person name="Aerts A."/>
            <person name="Barry K."/>
            <person name="Henrissat B."/>
            <person name="Blanchette R."/>
            <person name="Grigoriev I."/>
            <person name="Cullen D."/>
        </authorList>
    </citation>
    <scope>NUCLEOTIDE SEQUENCE [LARGE SCALE GENOMIC DNA]</scope>
    <source>
        <strain evidence="3 4">MAD-698-R-SB12</strain>
    </source>
</reference>
<dbReference type="Proteomes" id="UP000194127">
    <property type="component" value="Unassembled WGS sequence"/>
</dbReference>
<name>A0A1X6MLE7_9APHY</name>
<dbReference type="SUPFAM" id="SSF51735">
    <property type="entry name" value="NAD(P)-binding Rossmann-fold domains"/>
    <property type="match status" value="1"/>
</dbReference>
<dbReference type="Gene3D" id="3.30.710.10">
    <property type="entry name" value="Potassium Channel Kv1.1, Chain A"/>
    <property type="match status" value="1"/>
</dbReference>
<feature type="region of interest" description="Disordered" evidence="2">
    <location>
        <begin position="1"/>
        <end position="21"/>
    </location>
</feature>
<protein>
    <recommendedName>
        <fullName evidence="5">BTB domain-containing protein</fullName>
    </recommendedName>
</protein>
<dbReference type="GO" id="GO:0016491">
    <property type="term" value="F:oxidoreductase activity"/>
    <property type="evidence" value="ECO:0007669"/>
    <property type="project" value="TreeGrafter"/>
</dbReference>
<dbReference type="OrthoDB" id="7289984at2759"/>
<dbReference type="CDD" id="cd05325">
    <property type="entry name" value="carb_red_sniffer_like_SDR_c"/>
    <property type="match status" value="1"/>
</dbReference>
<dbReference type="SUPFAM" id="SSF54695">
    <property type="entry name" value="POZ domain"/>
    <property type="match status" value="1"/>
</dbReference>
<dbReference type="InterPro" id="IPR036291">
    <property type="entry name" value="NAD(P)-bd_dom_sf"/>
</dbReference>
<comment type="similarity">
    <text evidence="1">Belongs to the short-chain dehydrogenases/reductases (SDR) family.</text>
</comment>
<gene>
    <name evidence="3" type="ORF">POSPLADRAFT_1157335</name>
</gene>
<feature type="compositionally biased region" description="Low complexity" evidence="2">
    <location>
        <begin position="170"/>
        <end position="182"/>
    </location>
</feature>
<evidence type="ECO:0000313" key="3">
    <source>
        <dbReference type="EMBL" id="OSX57089.1"/>
    </source>
</evidence>
<evidence type="ECO:0008006" key="5">
    <source>
        <dbReference type="Google" id="ProtNLM"/>
    </source>
</evidence>
<dbReference type="Pfam" id="PF00106">
    <property type="entry name" value="adh_short"/>
    <property type="match status" value="1"/>
</dbReference>
<keyword evidence="4" id="KW-1185">Reference proteome</keyword>
<feature type="region of interest" description="Disordered" evidence="2">
    <location>
        <begin position="139"/>
        <end position="183"/>
    </location>
</feature>
<feature type="compositionally biased region" description="Acidic residues" evidence="2">
    <location>
        <begin position="139"/>
        <end position="155"/>
    </location>
</feature>
<dbReference type="InterPro" id="IPR011333">
    <property type="entry name" value="SKP1/BTB/POZ_sf"/>
</dbReference>